<dbReference type="AlphaFoldDB" id="H3ZPP3"/>
<dbReference type="InterPro" id="IPR051082">
    <property type="entry name" value="Pentapeptide-BTB/POZ_domain"/>
</dbReference>
<name>H3ZPP3_THELN</name>
<dbReference type="PaxDb" id="523849-OCC_04495"/>
<evidence type="ECO:0000313" key="4">
    <source>
        <dbReference type="Proteomes" id="UP000015502"/>
    </source>
</evidence>
<dbReference type="SUPFAM" id="SSF81324">
    <property type="entry name" value="Voltage-gated potassium channels"/>
    <property type="match status" value="1"/>
</dbReference>
<dbReference type="InterPro" id="IPR001646">
    <property type="entry name" value="5peptide_repeat"/>
</dbReference>
<dbReference type="EMBL" id="CP006670">
    <property type="protein sequence ID" value="EHR78087.2"/>
    <property type="molecule type" value="Genomic_DNA"/>
</dbReference>
<dbReference type="Proteomes" id="UP000015502">
    <property type="component" value="Chromosome"/>
</dbReference>
<dbReference type="InterPro" id="IPR013099">
    <property type="entry name" value="K_chnl_dom"/>
</dbReference>
<dbReference type="RefSeq" id="WP_020953594.1">
    <property type="nucleotide sequence ID" value="NC_022084.1"/>
</dbReference>
<feature type="transmembrane region" description="Helical" evidence="1">
    <location>
        <begin position="498"/>
        <end position="518"/>
    </location>
</feature>
<evidence type="ECO:0000256" key="1">
    <source>
        <dbReference type="SAM" id="Phobius"/>
    </source>
</evidence>
<reference evidence="3 4" key="1">
    <citation type="journal article" date="2012" name="J. Bacteriol.">
        <title>Genome sequence of the model hyperthermophilic archaeon Thermococcus litoralis NS-C.</title>
        <authorList>
            <person name="Gardner A.F."/>
            <person name="Kumar S."/>
            <person name="Perler F.B."/>
        </authorList>
    </citation>
    <scope>NUCLEOTIDE SEQUENCE [LARGE SCALE GENOMIC DNA]</scope>
    <source>
        <strain evidence="4">ATCC 51850 / DSM 5473 / JCM 8560 / NS-C</strain>
    </source>
</reference>
<dbReference type="Pfam" id="PF07885">
    <property type="entry name" value="Ion_trans_2"/>
    <property type="match status" value="1"/>
</dbReference>
<keyword evidence="1" id="KW-0472">Membrane</keyword>
<dbReference type="Gene3D" id="2.160.20.80">
    <property type="entry name" value="E3 ubiquitin-protein ligase SopA"/>
    <property type="match status" value="1"/>
</dbReference>
<sequence>MCKMAHFGNCDPDTANQKYCIFHKPNKSEEEAREFYRKFLERFKPRVEEIEVHGQKVKRLVFEELVDARGFVFPRIPNELIKYSDPEGNTLDEIFSFEWAVFKENVWFSYSNFEQAYIQSSLELKDIELFQSFGSDQVPDVEIDSFKTLDVDMIYKDLQSMIPIENFISFRYSKFEKEALFERAKFSVARFMGAQFNRGIFENAEFKYADFMWAQFNIADFNWAVFEEAIFEDSKFNIAHFMESKFNKANFARAQFKKAYFTDETIVYPGELLTIYEGWTKFNEANFKGAKFNELYFTRVRVLTYISFDGAVITDRAMFIEPNSSDINSLLDENCVDKECWKDITVNNSFKMCIKRFCHPQPLAEIAKMQRIIYERLGDKENADKMFVLEMRAKRKARLKNAQTKFEKLKAYTHNFFEWLLGDLPSEYGTNWIRLLGISLLVIIGNAIPYTIWSNFIEGFPQTSNYLVRFANAFYYSLVTFTTLGYGDMHPTGWLKALSALEAFTGAVFMALIVAVIARKWMR</sequence>
<dbReference type="SUPFAM" id="SSF141571">
    <property type="entry name" value="Pentapeptide repeat-like"/>
    <property type="match status" value="1"/>
</dbReference>
<keyword evidence="1" id="KW-0812">Transmembrane</keyword>
<evidence type="ECO:0000313" key="3">
    <source>
        <dbReference type="EMBL" id="EHR78087.2"/>
    </source>
</evidence>
<gene>
    <name evidence="3" type="ORF">OCC_04495</name>
</gene>
<dbReference type="STRING" id="523849.OCC_04495"/>
<dbReference type="PANTHER" id="PTHR14136:SF21">
    <property type="entry name" value="BTB DOMAIN-CONTAINING PROTEIN"/>
    <property type="match status" value="1"/>
</dbReference>
<dbReference type="HOGENOM" id="CLU_481150_0_0_2"/>
<feature type="domain" description="Potassium channel" evidence="2">
    <location>
        <begin position="442"/>
        <end position="520"/>
    </location>
</feature>
<protein>
    <recommendedName>
        <fullName evidence="2">Potassium channel domain-containing protein</fullName>
    </recommendedName>
</protein>
<dbReference type="GeneID" id="16548632"/>
<feature type="transmembrane region" description="Helical" evidence="1">
    <location>
        <begin position="432"/>
        <end position="454"/>
    </location>
</feature>
<dbReference type="Gene3D" id="1.10.287.70">
    <property type="match status" value="1"/>
</dbReference>
<keyword evidence="4" id="KW-1185">Reference proteome</keyword>
<organism evidence="3 4">
    <name type="scientific">Thermococcus litoralis (strain ATCC 51850 / DSM 5473 / JCM 8560 / NS-C)</name>
    <dbReference type="NCBI Taxonomy" id="523849"/>
    <lineage>
        <taxon>Archaea</taxon>
        <taxon>Methanobacteriati</taxon>
        <taxon>Methanobacteriota</taxon>
        <taxon>Thermococci</taxon>
        <taxon>Thermococcales</taxon>
        <taxon>Thermococcaceae</taxon>
        <taxon>Thermococcus</taxon>
    </lineage>
</organism>
<dbReference type="OrthoDB" id="199127at2157"/>
<dbReference type="Pfam" id="PF00805">
    <property type="entry name" value="Pentapeptide"/>
    <property type="match status" value="1"/>
</dbReference>
<feature type="transmembrane region" description="Helical" evidence="1">
    <location>
        <begin position="466"/>
        <end position="486"/>
    </location>
</feature>
<dbReference type="KEGG" id="tlt:OCC_04495"/>
<accession>H3ZPP3</accession>
<proteinExistence type="predicted"/>
<dbReference type="PANTHER" id="PTHR14136">
    <property type="entry name" value="BTB_POZ DOMAIN-CONTAINING PROTEIN KCTD9"/>
    <property type="match status" value="1"/>
</dbReference>
<keyword evidence="1" id="KW-1133">Transmembrane helix</keyword>
<evidence type="ECO:0000259" key="2">
    <source>
        <dbReference type="Pfam" id="PF07885"/>
    </source>
</evidence>